<dbReference type="EMBL" id="LVWD01000026">
    <property type="protein sequence ID" value="OAD40979.1"/>
    <property type="molecule type" value="Genomic_DNA"/>
</dbReference>
<evidence type="ECO:0008006" key="3">
    <source>
        <dbReference type="Google" id="ProtNLM"/>
    </source>
</evidence>
<evidence type="ECO:0000313" key="2">
    <source>
        <dbReference type="Proteomes" id="UP000185657"/>
    </source>
</evidence>
<proteinExistence type="predicted"/>
<evidence type="ECO:0000313" key="1">
    <source>
        <dbReference type="EMBL" id="OAD40979.1"/>
    </source>
</evidence>
<keyword evidence="2" id="KW-1185">Reference proteome</keyword>
<gene>
    <name evidence="1" type="ORF">LPB72_13615</name>
</gene>
<dbReference type="Proteomes" id="UP000185657">
    <property type="component" value="Unassembled WGS sequence"/>
</dbReference>
<name>A0ABX2U4B0_9BURK</name>
<sequence length="69" mass="7937">MVVHSLMSDHGMSERKACKTSGLARSTLRYQTLPRDGCRVINFIQSHLAVNPRRCFDPLYATDRFQKQP</sequence>
<comment type="caution">
    <text evidence="1">The sequence shown here is derived from an EMBL/GenBank/DDBJ whole genome shotgun (WGS) entry which is preliminary data.</text>
</comment>
<reference evidence="1 2" key="1">
    <citation type="submission" date="2016-02" db="EMBL/GenBank/DDBJ databases">
        <title>Draft genome sequence of Hydrogenophaga sp. LPB0072.</title>
        <authorList>
            <person name="Shin S.-K."/>
            <person name="Yi H."/>
        </authorList>
    </citation>
    <scope>NUCLEOTIDE SEQUENCE [LARGE SCALE GENOMIC DNA]</scope>
    <source>
        <strain evidence="1 2">LPB0072</strain>
    </source>
</reference>
<accession>A0ABX2U4B0</accession>
<organism evidence="1 2">
    <name type="scientific">Hydrogenophaga crassostreae</name>
    <dbReference type="NCBI Taxonomy" id="1763535"/>
    <lineage>
        <taxon>Bacteria</taxon>
        <taxon>Pseudomonadati</taxon>
        <taxon>Pseudomonadota</taxon>
        <taxon>Betaproteobacteria</taxon>
        <taxon>Burkholderiales</taxon>
        <taxon>Comamonadaceae</taxon>
        <taxon>Hydrogenophaga</taxon>
    </lineage>
</organism>
<protein>
    <recommendedName>
        <fullName evidence="3">Transcriptional regulator</fullName>
    </recommendedName>
</protein>